<accession>G0QYB5</accession>
<dbReference type="Proteomes" id="UP000008983">
    <property type="component" value="Unassembled WGS sequence"/>
</dbReference>
<name>G0QYB5_ICHMU</name>
<organism evidence="1 2">
    <name type="scientific">Ichthyophthirius multifiliis</name>
    <name type="common">White spot disease agent</name>
    <name type="synonym">Ich</name>
    <dbReference type="NCBI Taxonomy" id="5932"/>
    <lineage>
        <taxon>Eukaryota</taxon>
        <taxon>Sar</taxon>
        <taxon>Alveolata</taxon>
        <taxon>Ciliophora</taxon>
        <taxon>Intramacronucleata</taxon>
        <taxon>Oligohymenophorea</taxon>
        <taxon>Hymenostomatida</taxon>
        <taxon>Ophryoglenina</taxon>
        <taxon>Ichthyophthirius</taxon>
    </lineage>
</organism>
<evidence type="ECO:0000313" key="1">
    <source>
        <dbReference type="EMBL" id="EGR29778.1"/>
    </source>
</evidence>
<sequence>MKDQQGLSKLKSQQNKKFEEIIQKNKNGLPVIIKEIVLEPSIDIFFNKQTFSNEQQTQFSYIAPEVYIRNKQLTNNFNEQSAVWNLGMIVCFIFFLIDVEAVETPQQNIQQNSFKLNAYSLGSNYYLDLVRELIENMTFIATENRISIEKAYNKFKKIRKMFSEQTEHGVESNYLVYHSRINFAGENNIDTCTKYDI</sequence>
<evidence type="ECO:0000313" key="2">
    <source>
        <dbReference type="Proteomes" id="UP000008983"/>
    </source>
</evidence>
<keyword evidence="2" id="KW-1185">Reference proteome</keyword>
<dbReference type="InParanoid" id="G0QYB5"/>
<dbReference type="AlphaFoldDB" id="G0QYB5"/>
<reference evidence="1 2" key="1">
    <citation type="submission" date="2011-07" db="EMBL/GenBank/DDBJ databases">
        <authorList>
            <person name="Coyne R."/>
            <person name="Brami D."/>
            <person name="Johnson J."/>
            <person name="Hostetler J."/>
            <person name="Hannick L."/>
            <person name="Clark T."/>
            <person name="Cassidy-Hanley D."/>
            <person name="Inman J."/>
        </authorList>
    </citation>
    <scope>NUCLEOTIDE SEQUENCE [LARGE SCALE GENOMIC DNA]</scope>
    <source>
        <strain evidence="1 2">G5</strain>
    </source>
</reference>
<dbReference type="SUPFAM" id="SSF56112">
    <property type="entry name" value="Protein kinase-like (PK-like)"/>
    <property type="match status" value="1"/>
</dbReference>
<gene>
    <name evidence="1" type="ORF">IMG5_148590</name>
</gene>
<protein>
    <submittedName>
        <fullName evidence="1">Uncharacterized protein</fullName>
    </submittedName>
</protein>
<dbReference type="RefSeq" id="XP_004031014.1">
    <property type="nucleotide sequence ID" value="XM_004030966.1"/>
</dbReference>
<dbReference type="Gene3D" id="1.10.510.10">
    <property type="entry name" value="Transferase(Phosphotransferase) domain 1"/>
    <property type="match status" value="1"/>
</dbReference>
<dbReference type="OrthoDB" id="2359985at2759"/>
<proteinExistence type="predicted"/>
<dbReference type="InterPro" id="IPR011009">
    <property type="entry name" value="Kinase-like_dom_sf"/>
</dbReference>
<dbReference type="EMBL" id="GL984106">
    <property type="protein sequence ID" value="EGR29778.1"/>
    <property type="molecule type" value="Genomic_DNA"/>
</dbReference>
<dbReference type="GeneID" id="14905899"/>